<evidence type="ECO:0000313" key="3">
    <source>
        <dbReference type="EMBL" id="PNR34707.1"/>
    </source>
</evidence>
<dbReference type="Gramene" id="Pp3c18_1340V3.1">
    <property type="protein sequence ID" value="Pp3c18_1340V3.1"/>
    <property type="gene ID" value="Pp3c18_1340"/>
</dbReference>
<proteinExistence type="predicted"/>
<feature type="domain" description="FAD-binding" evidence="2">
    <location>
        <begin position="12"/>
        <end position="377"/>
    </location>
</feature>
<reference evidence="4" key="3">
    <citation type="submission" date="2020-12" db="UniProtKB">
        <authorList>
            <consortium name="EnsemblPlants"/>
        </authorList>
    </citation>
    <scope>IDENTIFICATION</scope>
</reference>
<dbReference type="Gramene" id="Pp3c18_1340V3.2">
    <property type="protein sequence ID" value="Pp3c18_1340V3.2"/>
    <property type="gene ID" value="Pp3c18_1340"/>
</dbReference>
<dbReference type="OrthoDB" id="16820at2759"/>
<dbReference type="PANTHER" id="PTHR47469">
    <property type="entry name" value="MONOOXYGENASE-LIKE"/>
    <property type="match status" value="1"/>
</dbReference>
<sequence>MESRINDSKRKRVVVVGGSIAGLCCAHSLLRSEWLEVLVFERARSVTAAGAGLGVGPRACDALRSWGLGDALESSSLPLSMEENRALDSKRNDPVVIKDETYDHRAVHWSDLHRLIHDALPAGIVRWSHEVVSFAELREANGEPRVRVKVSKLGGAENESNVEEIDADFMVSADGSMSQTREKFIPNESRRYSGYCAWRGVLETSSEHAQEVAETVKKAYPDLGKCLYFDIAEGTHAGLYELLKKRLNWLWYINQPEPQLKGKSVTLKADEKAIKELHEQAQRTWPPELAKLMQSTASPFINAIFDREPLGQFVWGRVVLVGEAAHPTTPHGLRSTNMSIDDAFVLGNAIAKWGPDQIEVALDEYQGERVPAATREVLFSRHLGKLKQGLLIPGIDWLQAEQNLKEQLLQKNVHSFQPSEL</sequence>
<keyword evidence="5" id="KW-1185">Reference proteome</keyword>
<dbReference type="KEGG" id="ppp:112295540"/>
<keyword evidence="1" id="KW-0472">Membrane</keyword>
<name>A0A2K1IZK6_PHYPA</name>
<dbReference type="SUPFAM" id="SSF51905">
    <property type="entry name" value="FAD/NAD(P)-binding domain"/>
    <property type="match status" value="1"/>
</dbReference>
<organism evidence="3">
    <name type="scientific">Physcomitrium patens</name>
    <name type="common">Spreading-leaved earth moss</name>
    <name type="synonym">Physcomitrella patens</name>
    <dbReference type="NCBI Taxonomy" id="3218"/>
    <lineage>
        <taxon>Eukaryota</taxon>
        <taxon>Viridiplantae</taxon>
        <taxon>Streptophyta</taxon>
        <taxon>Embryophyta</taxon>
        <taxon>Bryophyta</taxon>
        <taxon>Bryophytina</taxon>
        <taxon>Bryopsida</taxon>
        <taxon>Funariidae</taxon>
        <taxon>Funariales</taxon>
        <taxon>Funariaceae</taxon>
        <taxon>Physcomitrium</taxon>
    </lineage>
</organism>
<dbReference type="OMA" id="FVARPHC"/>
<keyword evidence="1" id="KW-1133">Transmembrane helix</keyword>
<dbReference type="RefSeq" id="XP_024403064.1">
    <property type="nucleotide sequence ID" value="XM_024547296.2"/>
</dbReference>
<evidence type="ECO:0000256" key="1">
    <source>
        <dbReference type="SAM" id="Phobius"/>
    </source>
</evidence>
<dbReference type="EnsemblPlants" id="Pp3c18_1340V3.1">
    <property type="protein sequence ID" value="Pp3c18_1340V3.1"/>
    <property type="gene ID" value="Pp3c18_1340"/>
</dbReference>
<protein>
    <recommendedName>
        <fullName evidence="2">FAD-binding domain-containing protein</fullName>
    </recommendedName>
</protein>
<dbReference type="InterPro" id="IPR036188">
    <property type="entry name" value="FAD/NAD-bd_sf"/>
</dbReference>
<reference evidence="3 5" key="1">
    <citation type="journal article" date="2008" name="Science">
        <title>The Physcomitrella genome reveals evolutionary insights into the conquest of land by plants.</title>
        <authorList>
            <person name="Rensing S."/>
            <person name="Lang D."/>
            <person name="Zimmer A."/>
            <person name="Terry A."/>
            <person name="Salamov A."/>
            <person name="Shapiro H."/>
            <person name="Nishiyama T."/>
            <person name="Perroud P.-F."/>
            <person name="Lindquist E."/>
            <person name="Kamisugi Y."/>
            <person name="Tanahashi T."/>
            <person name="Sakakibara K."/>
            <person name="Fujita T."/>
            <person name="Oishi K."/>
            <person name="Shin-I T."/>
            <person name="Kuroki Y."/>
            <person name="Toyoda A."/>
            <person name="Suzuki Y."/>
            <person name="Hashimoto A."/>
            <person name="Yamaguchi K."/>
            <person name="Sugano A."/>
            <person name="Kohara Y."/>
            <person name="Fujiyama A."/>
            <person name="Anterola A."/>
            <person name="Aoki S."/>
            <person name="Ashton N."/>
            <person name="Barbazuk W.B."/>
            <person name="Barker E."/>
            <person name="Bennetzen J."/>
            <person name="Bezanilla M."/>
            <person name="Blankenship R."/>
            <person name="Cho S.H."/>
            <person name="Dutcher S."/>
            <person name="Estelle M."/>
            <person name="Fawcett J.A."/>
            <person name="Gundlach H."/>
            <person name="Hanada K."/>
            <person name="Heyl A."/>
            <person name="Hicks K.A."/>
            <person name="Hugh J."/>
            <person name="Lohr M."/>
            <person name="Mayer K."/>
            <person name="Melkozernov A."/>
            <person name="Murata T."/>
            <person name="Nelson D."/>
            <person name="Pils B."/>
            <person name="Prigge M."/>
            <person name="Reiss B."/>
            <person name="Renner T."/>
            <person name="Rombauts S."/>
            <person name="Rushton P."/>
            <person name="Sanderfoot A."/>
            <person name="Schween G."/>
            <person name="Shiu S.-H."/>
            <person name="Stueber K."/>
            <person name="Theodoulou F.L."/>
            <person name="Tu H."/>
            <person name="Van de Peer Y."/>
            <person name="Verrier P.J."/>
            <person name="Waters E."/>
            <person name="Wood A."/>
            <person name="Yang L."/>
            <person name="Cove D."/>
            <person name="Cuming A."/>
            <person name="Hasebe M."/>
            <person name="Lucas S."/>
            <person name="Mishler D.B."/>
            <person name="Reski R."/>
            <person name="Grigoriev I."/>
            <person name="Quatrano R.S."/>
            <person name="Boore J.L."/>
        </authorList>
    </citation>
    <scope>NUCLEOTIDE SEQUENCE [LARGE SCALE GENOMIC DNA]</scope>
    <source>
        <strain evidence="4 5">cv. Gransden 2004</strain>
    </source>
</reference>
<dbReference type="SUPFAM" id="SSF54373">
    <property type="entry name" value="FAD-linked reductases, C-terminal domain"/>
    <property type="match status" value="1"/>
</dbReference>
<feature type="transmembrane region" description="Helical" evidence="1">
    <location>
        <begin position="12"/>
        <end position="30"/>
    </location>
</feature>
<dbReference type="STRING" id="3218.A0A2K1IZK6"/>
<evidence type="ECO:0000313" key="5">
    <source>
        <dbReference type="Proteomes" id="UP000006727"/>
    </source>
</evidence>
<dbReference type="Pfam" id="PF01494">
    <property type="entry name" value="FAD_binding_3"/>
    <property type="match status" value="1"/>
</dbReference>
<dbReference type="GO" id="GO:0071949">
    <property type="term" value="F:FAD binding"/>
    <property type="evidence" value="ECO:0007669"/>
    <property type="project" value="InterPro"/>
</dbReference>
<dbReference type="FunCoup" id="A0A2K1IZK6">
    <property type="interactions" value="283"/>
</dbReference>
<dbReference type="GeneID" id="112295540"/>
<dbReference type="PANTHER" id="PTHR47469:SF2">
    <property type="entry name" value="OS06G0597600 PROTEIN"/>
    <property type="match status" value="1"/>
</dbReference>
<dbReference type="InterPro" id="IPR053212">
    <property type="entry name" value="DHP_3-monooxygenase"/>
</dbReference>
<dbReference type="EMBL" id="ABEU02000018">
    <property type="protein sequence ID" value="PNR34707.1"/>
    <property type="molecule type" value="Genomic_DNA"/>
</dbReference>
<evidence type="ECO:0000313" key="4">
    <source>
        <dbReference type="EnsemblPlants" id="Pp3c18_1340V3.1"/>
    </source>
</evidence>
<dbReference type="Gene3D" id="3.50.50.60">
    <property type="entry name" value="FAD/NAD(P)-binding domain"/>
    <property type="match status" value="1"/>
</dbReference>
<dbReference type="AlphaFoldDB" id="A0A2K1IZK6"/>
<dbReference type="PaxDb" id="3218-PP1S17_378V6.1"/>
<dbReference type="EnsemblPlants" id="Pp3c18_1340V3.2">
    <property type="protein sequence ID" value="Pp3c18_1340V3.2"/>
    <property type="gene ID" value="Pp3c18_1340"/>
</dbReference>
<dbReference type="InterPro" id="IPR002938">
    <property type="entry name" value="FAD-bd"/>
</dbReference>
<reference evidence="3 5" key="2">
    <citation type="journal article" date="2018" name="Plant J.">
        <title>The Physcomitrella patens chromosome-scale assembly reveals moss genome structure and evolution.</title>
        <authorList>
            <person name="Lang D."/>
            <person name="Ullrich K.K."/>
            <person name="Murat F."/>
            <person name="Fuchs J."/>
            <person name="Jenkins J."/>
            <person name="Haas F.B."/>
            <person name="Piednoel M."/>
            <person name="Gundlach H."/>
            <person name="Van Bel M."/>
            <person name="Meyberg R."/>
            <person name="Vives C."/>
            <person name="Morata J."/>
            <person name="Symeonidi A."/>
            <person name="Hiss M."/>
            <person name="Muchero W."/>
            <person name="Kamisugi Y."/>
            <person name="Saleh O."/>
            <person name="Blanc G."/>
            <person name="Decker E.L."/>
            <person name="van Gessel N."/>
            <person name="Grimwood J."/>
            <person name="Hayes R.D."/>
            <person name="Graham S.W."/>
            <person name="Gunter L.E."/>
            <person name="McDaniel S.F."/>
            <person name="Hoernstein S.N.W."/>
            <person name="Larsson A."/>
            <person name="Li F.W."/>
            <person name="Perroud P.F."/>
            <person name="Phillips J."/>
            <person name="Ranjan P."/>
            <person name="Rokshar D.S."/>
            <person name="Rothfels C.J."/>
            <person name="Schneider L."/>
            <person name="Shu S."/>
            <person name="Stevenson D.W."/>
            <person name="Thummler F."/>
            <person name="Tillich M."/>
            <person name="Villarreal Aguilar J.C."/>
            <person name="Widiez T."/>
            <person name="Wong G.K."/>
            <person name="Wymore A."/>
            <person name="Zhang Y."/>
            <person name="Zimmer A.D."/>
            <person name="Quatrano R.S."/>
            <person name="Mayer K.F.X."/>
            <person name="Goodstein D."/>
            <person name="Casacuberta J.M."/>
            <person name="Vandepoele K."/>
            <person name="Reski R."/>
            <person name="Cuming A.C."/>
            <person name="Tuskan G.A."/>
            <person name="Maumus F."/>
            <person name="Salse J."/>
            <person name="Schmutz J."/>
            <person name="Rensing S.A."/>
        </authorList>
    </citation>
    <scope>NUCLEOTIDE SEQUENCE [LARGE SCALE GENOMIC DNA]</scope>
    <source>
        <strain evidence="4 5">cv. Gransden 2004</strain>
    </source>
</reference>
<gene>
    <name evidence="4" type="primary">LOC112295540</name>
    <name evidence="3" type="ORF">PHYPA_022605</name>
</gene>
<keyword evidence="1" id="KW-0812">Transmembrane</keyword>
<accession>A0A2K1IZK6</accession>
<dbReference type="Proteomes" id="UP000006727">
    <property type="component" value="Chromosome 18"/>
</dbReference>
<dbReference type="PRINTS" id="PR00420">
    <property type="entry name" value="RNGMNOXGNASE"/>
</dbReference>
<evidence type="ECO:0000259" key="2">
    <source>
        <dbReference type="Pfam" id="PF01494"/>
    </source>
</evidence>